<keyword evidence="3" id="KW-1185">Reference proteome</keyword>
<dbReference type="Pfam" id="PF24623">
    <property type="entry name" value="Phage_zn_bind_8"/>
    <property type="match status" value="1"/>
</dbReference>
<dbReference type="AlphaFoldDB" id="A0A4R5TXC9"/>
<protein>
    <recommendedName>
        <fullName evidence="1">DNA-binding phage zinc finger domain-containing protein</fullName>
    </recommendedName>
</protein>
<accession>A0A4R5TXC9</accession>
<name>A0A4R5TXC9_9MICC</name>
<evidence type="ECO:0000313" key="3">
    <source>
        <dbReference type="Proteomes" id="UP000295411"/>
    </source>
</evidence>
<sequence>MAGDDAVRAFLAEIQGNPGLDADLVDEVTRTYTEKVQHWVFPEEPGLSSGLPDAIVCTFPELVHSVHGAVGSLRRVLNMLVGVNVRLNLRGSHGAIKEALDQVMEELAYLERACEHVGSGTLLAPAFPREEAEGRPSWASPDGEPLSPKQIAWLADLGQKDPDFSVAYGDGISGHSAPPQLVTERARARERQMIRAEQNCGFEEQERKALALLCPRCGSAPGAECRSRAGKVTTMHKGRYGMVS</sequence>
<dbReference type="OrthoDB" id="4940353at2"/>
<reference evidence="2 3" key="1">
    <citation type="submission" date="2019-03" db="EMBL/GenBank/DDBJ databases">
        <title>Arthrobacter sp. nov., an bacterium isolated from biocrust in Mu Us Desert.</title>
        <authorList>
            <person name="Lixiong L."/>
        </authorList>
    </citation>
    <scope>NUCLEOTIDE SEQUENCE [LARGE SCALE GENOMIC DNA]</scope>
    <source>
        <strain evidence="2 3">SLN-3</strain>
    </source>
</reference>
<feature type="domain" description="DNA-binding phage zinc finger" evidence="1">
    <location>
        <begin position="209"/>
        <end position="240"/>
    </location>
</feature>
<dbReference type="InterPro" id="IPR056911">
    <property type="entry name" value="Phage_Znf_bind_put"/>
</dbReference>
<evidence type="ECO:0000313" key="2">
    <source>
        <dbReference type="EMBL" id="TDK25835.1"/>
    </source>
</evidence>
<dbReference type="RefSeq" id="WP_133404065.1">
    <property type="nucleotide sequence ID" value="NZ_SMTK01000003.1"/>
</dbReference>
<dbReference type="EMBL" id="SMTK01000003">
    <property type="protein sequence ID" value="TDK25835.1"/>
    <property type="molecule type" value="Genomic_DNA"/>
</dbReference>
<evidence type="ECO:0000259" key="1">
    <source>
        <dbReference type="Pfam" id="PF24623"/>
    </source>
</evidence>
<gene>
    <name evidence="2" type="ORF">E2F48_11465</name>
</gene>
<organism evidence="2 3">
    <name type="scientific">Arthrobacter crusticola</name>
    <dbReference type="NCBI Taxonomy" id="2547960"/>
    <lineage>
        <taxon>Bacteria</taxon>
        <taxon>Bacillati</taxon>
        <taxon>Actinomycetota</taxon>
        <taxon>Actinomycetes</taxon>
        <taxon>Micrococcales</taxon>
        <taxon>Micrococcaceae</taxon>
        <taxon>Arthrobacter</taxon>
    </lineage>
</organism>
<proteinExistence type="predicted"/>
<comment type="caution">
    <text evidence="2">The sequence shown here is derived from an EMBL/GenBank/DDBJ whole genome shotgun (WGS) entry which is preliminary data.</text>
</comment>
<dbReference type="Proteomes" id="UP000295411">
    <property type="component" value="Unassembled WGS sequence"/>
</dbReference>